<keyword evidence="12" id="KW-0378">Hydrolase</keyword>
<dbReference type="PRINTS" id="PR00326">
    <property type="entry name" value="GTP1OBG"/>
</dbReference>
<feature type="binding site" evidence="8">
    <location>
        <begin position="128"/>
        <end position="131"/>
    </location>
    <ligand>
        <name>GTP</name>
        <dbReference type="ChEBI" id="CHEBI:37565"/>
        <label>1</label>
    </ligand>
</feature>
<dbReference type="InterPro" id="IPR016484">
    <property type="entry name" value="GTPase_Der"/>
</dbReference>
<sequence>MEETKSKRVVAIVGRPNVGKSALFNRLIGRRVSIVHEEVGVTRDRVACEANWNGERFELIDTGGLGHFDKQVSEDRIVAGTEEQAKIAIADASFIIFVTDITAGLTPLDEEVGRILHESGLPVLLAANKTDNPEREENICDFDQLGFPTFAVSAIQNRGIGPLLEELIPKLPQEKNPTEKNPLRVAVVGRPNAGKSSYINRLLKDERVIVSDIPGTTRDSIEVPFTIGKGESARHYELIDTAGVQKDTRGKGAVDWFSNLRTDKAIERADVVIMVLDAETGPTSRDKKVAAKIIDAQKGCLILCNKWDLAEEADQDITQTQYLPALREALPFMGFAPVLFVSAKSGYNIKRSVEAIDYVAAMTRTEITTGVLNRVIEQAVAKYPPPIAKGKRLKIFYATQSGTNPIYFKVFVNDPANARSNWLAYLQNQFREAFGLEGAPIYIKLVARSRPKQR</sequence>
<name>A0ABU5MWS5_9BACT</name>
<accession>A0ABU5MWS5</accession>
<keyword evidence="3 8" id="KW-0690">Ribosome biogenesis</keyword>
<dbReference type="Pfam" id="PF01926">
    <property type="entry name" value="MMR_HSR1"/>
    <property type="match status" value="2"/>
</dbReference>
<dbReference type="EMBL" id="JARVCO010000010">
    <property type="protein sequence ID" value="MDZ8118662.1"/>
    <property type="molecule type" value="Genomic_DNA"/>
</dbReference>
<evidence type="ECO:0000313" key="12">
    <source>
        <dbReference type="EMBL" id="MDZ8118662.1"/>
    </source>
</evidence>
<dbReference type="CDD" id="cd01895">
    <property type="entry name" value="EngA2"/>
    <property type="match status" value="1"/>
</dbReference>
<evidence type="ECO:0000256" key="2">
    <source>
        <dbReference type="ARBA" id="ARBA00020953"/>
    </source>
</evidence>
<evidence type="ECO:0000259" key="11">
    <source>
        <dbReference type="PROSITE" id="PS51712"/>
    </source>
</evidence>
<feature type="binding site" evidence="8">
    <location>
        <begin position="61"/>
        <end position="65"/>
    </location>
    <ligand>
        <name>GTP</name>
        <dbReference type="ChEBI" id="CHEBI:37565"/>
        <label>1</label>
    </ligand>
</feature>
<evidence type="ECO:0000313" key="13">
    <source>
        <dbReference type="Proteomes" id="UP001290861"/>
    </source>
</evidence>
<dbReference type="NCBIfam" id="TIGR03594">
    <property type="entry name" value="GTPase_EngA"/>
    <property type="match status" value="1"/>
</dbReference>
<dbReference type="Pfam" id="PF14714">
    <property type="entry name" value="KH_dom-like"/>
    <property type="match status" value="1"/>
</dbReference>
<evidence type="ECO:0000256" key="10">
    <source>
        <dbReference type="RuleBase" id="RU004481"/>
    </source>
</evidence>
<gene>
    <name evidence="8 12" type="primary">der</name>
    <name evidence="12" type="ORF">P9H32_08470</name>
</gene>
<dbReference type="PANTHER" id="PTHR43834:SF6">
    <property type="entry name" value="GTPASE DER"/>
    <property type="match status" value="1"/>
</dbReference>
<dbReference type="HAMAP" id="MF_00195">
    <property type="entry name" value="GTPase_Der"/>
    <property type="match status" value="1"/>
</dbReference>
<dbReference type="InterPro" id="IPR027417">
    <property type="entry name" value="P-loop_NTPase"/>
</dbReference>
<evidence type="ECO:0000256" key="9">
    <source>
        <dbReference type="PROSITE-ProRule" id="PRU01049"/>
    </source>
</evidence>
<dbReference type="GO" id="GO:0016787">
    <property type="term" value="F:hydrolase activity"/>
    <property type="evidence" value="ECO:0007669"/>
    <property type="project" value="UniProtKB-KW"/>
</dbReference>
<dbReference type="SUPFAM" id="SSF52540">
    <property type="entry name" value="P-loop containing nucleoside triphosphate hydrolases"/>
    <property type="match status" value="2"/>
</dbReference>
<organism evidence="12 13">
    <name type="scientific">Pontiella agarivorans</name>
    <dbReference type="NCBI Taxonomy" id="3038953"/>
    <lineage>
        <taxon>Bacteria</taxon>
        <taxon>Pseudomonadati</taxon>
        <taxon>Kiritimatiellota</taxon>
        <taxon>Kiritimatiellia</taxon>
        <taxon>Kiritimatiellales</taxon>
        <taxon>Pontiellaceae</taxon>
        <taxon>Pontiella</taxon>
    </lineage>
</organism>
<keyword evidence="4 10" id="KW-0677">Repeat</keyword>
<proteinExistence type="inferred from homology"/>
<dbReference type="PIRSF" id="PIRSF006485">
    <property type="entry name" value="GTP-binding_EngA"/>
    <property type="match status" value="1"/>
</dbReference>
<dbReference type="Gene3D" id="3.40.50.300">
    <property type="entry name" value="P-loop containing nucleotide triphosphate hydrolases"/>
    <property type="match status" value="2"/>
</dbReference>
<feature type="binding site" evidence="8">
    <location>
        <begin position="305"/>
        <end position="308"/>
    </location>
    <ligand>
        <name>GTP</name>
        <dbReference type="ChEBI" id="CHEBI:37565"/>
        <label>2</label>
    </ligand>
</feature>
<dbReference type="InterPro" id="IPR006073">
    <property type="entry name" value="GTP-bd"/>
</dbReference>
<evidence type="ECO:0000256" key="7">
    <source>
        <dbReference type="ARBA" id="ARBA00032345"/>
    </source>
</evidence>
<evidence type="ECO:0000256" key="1">
    <source>
        <dbReference type="ARBA" id="ARBA00008279"/>
    </source>
</evidence>
<reference evidence="12 13" key="1">
    <citation type="journal article" date="2024" name="Appl. Environ. Microbiol.">
        <title>Pontiella agarivorans sp. nov., a novel marine anaerobic bacterium capable of degrading macroalgal polysaccharides and fixing nitrogen.</title>
        <authorList>
            <person name="Liu N."/>
            <person name="Kivenson V."/>
            <person name="Peng X."/>
            <person name="Cui Z."/>
            <person name="Lankiewicz T.S."/>
            <person name="Gosselin K.M."/>
            <person name="English C.J."/>
            <person name="Blair E.M."/>
            <person name="O'Malley M.A."/>
            <person name="Valentine D.L."/>
        </authorList>
    </citation>
    <scope>NUCLEOTIDE SEQUENCE [LARGE SCALE GENOMIC DNA]</scope>
    <source>
        <strain evidence="12 13">NLcol2</strain>
    </source>
</reference>
<keyword evidence="5 8" id="KW-0547">Nucleotide-binding</keyword>
<dbReference type="PROSITE" id="PS51712">
    <property type="entry name" value="G_ENGA"/>
    <property type="match status" value="1"/>
</dbReference>
<keyword evidence="6 8" id="KW-0342">GTP-binding</keyword>
<dbReference type="InterPro" id="IPR031166">
    <property type="entry name" value="G_ENGA"/>
</dbReference>
<evidence type="ECO:0000256" key="4">
    <source>
        <dbReference type="ARBA" id="ARBA00022737"/>
    </source>
</evidence>
<feature type="binding site" evidence="8">
    <location>
        <begin position="189"/>
        <end position="196"/>
    </location>
    <ligand>
        <name>GTP</name>
        <dbReference type="ChEBI" id="CHEBI:37565"/>
        <label>2</label>
    </ligand>
</feature>
<evidence type="ECO:0000256" key="8">
    <source>
        <dbReference type="HAMAP-Rule" id="MF_00195"/>
    </source>
</evidence>
<feature type="binding site" evidence="8">
    <location>
        <begin position="14"/>
        <end position="21"/>
    </location>
    <ligand>
        <name>GTP</name>
        <dbReference type="ChEBI" id="CHEBI:37565"/>
        <label>1</label>
    </ligand>
</feature>
<protein>
    <recommendedName>
        <fullName evidence="2 8">GTPase Der</fullName>
    </recommendedName>
    <alternativeName>
        <fullName evidence="7 8">GTP-binding protein EngA</fullName>
    </alternativeName>
</protein>
<evidence type="ECO:0000256" key="3">
    <source>
        <dbReference type="ARBA" id="ARBA00022517"/>
    </source>
</evidence>
<dbReference type="InterPro" id="IPR015946">
    <property type="entry name" value="KH_dom-like_a/b"/>
</dbReference>
<dbReference type="PANTHER" id="PTHR43834">
    <property type="entry name" value="GTPASE DER"/>
    <property type="match status" value="1"/>
</dbReference>
<dbReference type="InterPro" id="IPR005225">
    <property type="entry name" value="Small_GTP-bd"/>
</dbReference>
<comment type="function">
    <text evidence="8 10">GTPase that plays an essential role in the late steps of ribosome biogenesis.</text>
</comment>
<evidence type="ECO:0000256" key="6">
    <source>
        <dbReference type="ARBA" id="ARBA00023134"/>
    </source>
</evidence>
<dbReference type="CDD" id="cd01894">
    <property type="entry name" value="EngA1"/>
    <property type="match status" value="1"/>
</dbReference>
<feature type="domain" description="EngA-type G" evidence="11">
    <location>
        <begin position="183"/>
        <end position="364"/>
    </location>
</feature>
<dbReference type="Gene3D" id="3.30.300.20">
    <property type="match status" value="1"/>
</dbReference>
<feature type="binding site" evidence="8">
    <location>
        <begin position="240"/>
        <end position="244"/>
    </location>
    <ligand>
        <name>GTP</name>
        <dbReference type="ChEBI" id="CHEBI:37565"/>
        <label>2</label>
    </ligand>
</feature>
<comment type="caution">
    <text evidence="12">The sequence shown here is derived from an EMBL/GenBank/DDBJ whole genome shotgun (WGS) entry which is preliminary data.</text>
</comment>
<comment type="subunit">
    <text evidence="8">Associates with the 50S ribosomal subunit.</text>
</comment>
<comment type="similarity">
    <text evidence="1 8 9 10">Belongs to the TRAFAC class TrmE-Era-EngA-EngB-Septin-like GTPase superfamily. EngA (Der) GTPase family.</text>
</comment>
<dbReference type="InterPro" id="IPR032859">
    <property type="entry name" value="KH_dom-like"/>
</dbReference>
<evidence type="ECO:0000256" key="5">
    <source>
        <dbReference type="ARBA" id="ARBA00022741"/>
    </source>
</evidence>
<keyword evidence="13" id="KW-1185">Reference proteome</keyword>
<dbReference type="NCBIfam" id="TIGR00231">
    <property type="entry name" value="small_GTP"/>
    <property type="match status" value="2"/>
</dbReference>
<dbReference type="Proteomes" id="UP001290861">
    <property type="component" value="Unassembled WGS sequence"/>
</dbReference>